<organism evidence="9 10">
    <name type="scientific">Candidatus Desulfovibrio intestinipullorum</name>
    <dbReference type="NCBI Taxonomy" id="2838536"/>
    <lineage>
        <taxon>Bacteria</taxon>
        <taxon>Pseudomonadati</taxon>
        <taxon>Thermodesulfobacteriota</taxon>
        <taxon>Desulfovibrionia</taxon>
        <taxon>Desulfovibrionales</taxon>
        <taxon>Desulfovibrionaceae</taxon>
        <taxon>Desulfovibrio</taxon>
    </lineage>
</organism>
<comment type="similarity">
    <text evidence="2 7">Belongs to the ExbD/TolR family.</text>
</comment>
<evidence type="ECO:0000256" key="2">
    <source>
        <dbReference type="ARBA" id="ARBA00005811"/>
    </source>
</evidence>
<evidence type="ECO:0000256" key="8">
    <source>
        <dbReference type="SAM" id="Phobius"/>
    </source>
</evidence>
<dbReference type="PANTHER" id="PTHR30558">
    <property type="entry name" value="EXBD MEMBRANE COMPONENT OF PMF-DRIVEN MACROMOLECULE IMPORT SYSTEM"/>
    <property type="match status" value="1"/>
</dbReference>
<dbReference type="GO" id="GO:0022857">
    <property type="term" value="F:transmembrane transporter activity"/>
    <property type="evidence" value="ECO:0007669"/>
    <property type="project" value="InterPro"/>
</dbReference>
<dbReference type="AlphaFoldDB" id="A0A9D1PYC9"/>
<dbReference type="Pfam" id="PF02472">
    <property type="entry name" value="ExbD"/>
    <property type="match status" value="1"/>
</dbReference>
<keyword evidence="6 8" id="KW-0472">Membrane</keyword>
<proteinExistence type="inferred from homology"/>
<reference evidence="9" key="1">
    <citation type="journal article" date="2021" name="PeerJ">
        <title>Extensive microbial diversity within the chicken gut microbiome revealed by metagenomics and culture.</title>
        <authorList>
            <person name="Gilroy R."/>
            <person name="Ravi A."/>
            <person name="Getino M."/>
            <person name="Pursley I."/>
            <person name="Horton D.L."/>
            <person name="Alikhan N.F."/>
            <person name="Baker D."/>
            <person name="Gharbi K."/>
            <person name="Hall N."/>
            <person name="Watson M."/>
            <person name="Adriaenssens E.M."/>
            <person name="Foster-Nyarko E."/>
            <person name="Jarju S."/>
            <person name="Secka A."/>
            <person name="Antonio M."/>
            <person name="Oren A."/>
            <person name="Chaudhuri R.R."/>
            <person name="La Ragione R."/>
            <person name="Hildebrand F."/>
            <person name="Pallen M.J."/>
        </authorList>
    </citation>
    <scope>NUCLEOTIDE SEQUENCE</scope>
    <source>
        <strain evidence="9">ChiHecec2B26-446</strain>
    </source>
</reference>
<comment type="subcellular location">
    <subcellularLocation>
        <location evidence="1">Cell membrane</location>
        <topology evidence="1">Single-pass membrane protein</topology>
    </subcellularLocation>
    <subcellularLocation>
        <location evidence="7">Cell membrane</location>
        <topology evidence="7">Single-pass type II membrane protein</topology>
    </subcellularLocation>
</comment>
<keyword evidence="7" id="KW-0813">Transport</keyword>
<dbReference type="GO" id="GO:0015031">
    <property type="term" value="P:protein transport"/>
    <property type="evidence" value="ECO:0007669"/>
    <property type="project" value="UniProtKB-KW"/>
</dbReference>
<dbReference type="EMBL" id="DXHV01000063">
    <property type="protein sequence ID" value="HIW00872.1"/>
    <property type="molecule type" value="Genomic_DNA"/>
</dbReference>
<evidence type="ECO:0000256" key="7">
    <source>
        <dbReference type="RuleBase" id="RU003879"/>
    </source>
</evidence>
<evidence type="ECO:0000313" key="9">
    <source>
        <dbReference type="EMBL" id="HIW00872.1"/>
    </source>
</evidence>
<dbReference type="PANTHER" id="PTHR30558:SF3">
    <property type="entry name" value="BIOPOLYMER TRANSPORT PROTEIN EXBD-RELATED"/>
    <property type="match status" value="1"/>
</dbReference>
<comment type="caution">
    <text evidence="9">The sequence shown here is derived from an EMBL/GenBank/DDBJ whole genome shotgun (WGS) entry which is preliminary data.</text>
</comment>
<feature type="transmembrane region" description="Helical" evidence="8">
    <location>
        <begin position="20"/>
        <end position="42"/>
    </location>
</feature>
<dbReference type="GO" id="GO:0005886">
    <property type="term" value="C:plasma membrane"/>
    <property type="evidence" value="ECO:0007669"/>
    <property type="project" value="UniProtKB-SubCell"/>
</dbReference>
<dbReference type="Gene3D" id="3.30.420.270">
    <property type="match status" value="1"/>
</dbReference>
<evidence type="ECO:0000256" key="3">
    <source>
        <dbReference type="ARBA" id="ARBA00022475"/>
    </source>
</evidence>
<evidence type="ECO:0000256" key="6">
    <source>
        <dbReference type="ARBA" id="ARBA00023136"/>
    </source>
</evidence>
<keyword evidence="4 7" id="KW-0812">Transmembrane</keyword>
<dbReference type="InterPro" id="IPR003400">
    <property type="entry name" value="ExbD"/>
</dbReference>
<accession>A0A9D1PYC9</accession>
<keyword evidence="7" id="KW-0653">Protein transport</keyword>
<reference evidence="9" key="2">
    <citation type="submission" date="2021-04" db="EMBL/GenBank/DDBJ databases">
        <authorList>
            <person name="Gilroy R."/>
        </authorList>
    </citation>
    <scope>NUCLEOTIDE SEQUENCE</scope>
    <source>
        <strain evidence="9">ChiHecec2B26-446</strain>
    </source>
</reference>
<evidence type="ECO:0000256" key="5">
    <source>
        <dbReference type="ARBA" id="ARBA00022989"/>
    </source>
</evidence>
<name>A0A9D1PYC9_9BACT</name>
<sequence length="130" mass="14808">MLDDFEEEDSIDITPLIDCVFMLLVFFIMTTTFSKPVLDIILPKSEMAARLSERPREIVVSVREDGRLYHNQEEVAKEELVALLARMPDALLDLHVDAKAPFQSFVEVVDIAKQREGGRFVISTRAPSDR</sequence>
<evidence type="ECO:0000256" key="4">
    <source>
        <dbReference type="ARBA" id="ARBA00022692"/>
    </source>
</evidence>
<gene>
    <name evidence="9" type="ORF">H9894_06750</name>
</gene>
<dbReference type="Proteomes" id="UP000886752">
    <property type="component" value="Unassembled WGS sequence"/>
</dbReference>
<keyword evidence="5 8" id="KW-1133">Transmembrane helix</keyword>
<keyword evidence="3" id="KW-1003">Cell membrane</keyword>
<evidence type="ECO:0000256" key="1">
    <source>
        <dbReference type="ARBA" id="ARBA00004162"/>
    </source>
</evidence>
<protein>
    <submittedName>
        <fullName evidence="9">Biopolymer transporter ExbD</fullName>
    </submittedName>
</protein>
<evidence type="ECO:0000313" key="10">
    <source>
        <dbReference type="Proteomes" id="UP000886752"/>
    </source>
</evidence>